<dbReference type="GO" id="GO:0000287">
    <property type="term" value="F:magnesium ion binding"/>
    <property type="evidence" value="ECO:0007669"/>
    <property type="project" value="TreeGrafter"/>
</dbReference>
<comment type="pathway">
    <text evidence="2">Amino-acid biosynthesis; L-serine biosynthesis; L-serine from 3-phospho-D-glycerate: step 3/3.</text>
</comment>
<dbReference type="AlphaFoldDB" id="A0A1G2BQ47"/>
<dbReference type="InterPro" id="IPR006385">
    <property type="entry name" value="HAD_hydro_SerB1"/>
</dbReference>
<dbReference type="InterPro" id="IPR023214">
    <property type="entry name" value="HAD_sf"/>
</dbReference>
<evidence type="ECO:0000256" key="9">
    <source>
        <dbReference type="ARBA" id="ARBA00048138"/>
    </source>
</evidence>
<organism evidence="11 12">
    <name type="scientific">Candidatus Komeilibacteria bacterium RIFCSPLOWO2_01_FULL_52_15</name>
    <dbReference type="NCBI Taxonomy" id="1798551"/>
    <lineage>
        <taxon>Bacteria</taxon>
        <taxon>Candidatus Komeiliibacteriota</taxon>
    </lineage>
</organism>
<evidence type="ECO:0000256" key="5">
    <source>
        <dbReference type="ARBA" id="ARBA00022723"/>
    </source>
</evidence>
<comment type="catalytic activity">
    <reaction evidence="10">
        <text>O-phospho-D-serine + H2O = D-serine + phosphate</text>
        <dbReference type="Rhea" id="RHEA:24873"/>
        <dbReference type="ChEBI" id="CHEBI:15377"/>
        <dbReference type="ChEBI" id="CHEBI:35247"/>
        <dbReference type="ChEBI" id="CHEBI:43474"/>
        <dbReference type="ChEBI" id="CHEBI:58680"/>
        <dbReference type="EC" id="3.1.3.3"/>
    </reaction>
</comment>
<dbReference type="GO" id="GO:0006564">
    <property type="term" value="P:L-serine biosynthetic process"/>
    <property type="evidence" value="ECO:0007669"/>
    <property type="project" value="UniProtKB-KW"/>
</dbReference>
<dbReference type="PANTHER" id="PTHR43344:SF2">
    <property type="entry name" value="PHOSPHOSERINE PHOSPHATASE"/>
    <property type="match status" value="1"/>
</dbReference>
<evidence type="ECO:0000313" key="11">
    <source>
        <dbReference type="EMBL" id="OGY90327.1"/>
    </source>
</evidence>
<dbReference type="PANTHER" id="PTHR43344">
    <property type="entry name" value="PHOSPHOSERINE PHOSPHATASE"/>
    <property type="match status" value="1"/>
</dbReference>
<comment type="catalytic activity">
    <reaction evidence="9">
        <text>O-phospho-L-serine + H2O = L-serine + phosphate</text>
        <dbReference type="Rhea" id="RHEA:21208"/>
        <dbReference type="ChEBI" id="CHEBI:15377"/>
        <dbReference type="ChEBI" id="CHEBI:33384"/>
        <dbReference type="ChEBI" id="CHEBI:43474"/>
        <dbReference type="ChEBI" id="CHEBI:57524"/>
        <dbReference type="EC" id="3.1.3.3"/>
    </reaction>
</comment>
<dbReference type="NCBIfam" id="TIGR01490">
    <property type="entry name" value="HAD-SF-IB-hyp1"/>
    <property type="match status" value="1"/>
</dbReference>
<dbReference type="Gene3D" id="1.20.1440.100">
    <property type="entry name" value="SG protein - dephosphorylation function"/>
    <property type="match status" value="1"/>
</dbReference>
<accession>A0A1G2BQ47</accession>
<keyword evidence="6" id="KW-0378">Hydrolase</keyword>
<dbReference type="GO" id="GO:0036424">
    <property type="term" value="F:L-phosphoserine phosphatase activity"/>
    <property type="evidence" value="ECO:0007669"/>
    <property type="project" value="TreeGrafter"/>
</dbReference>
<dbReference type="Gene3D" id="3.40.50.1000">
    <property type="entry name" value="HAD superfamily/HAD-like"/>
    <property type="match status" value="1"/>
</dbReference>
<dbReference type="Proteomes" id="UP000178248">
    <property type="component" value="Unassembled WGS sequence"/>
</dbReference>
<protein>
    <recommendedName>
        <fullName evidence="3">phosphoserine phosphatase</fullName>
        <ecNumber evidence="3">3.1.3.3</ecNumber>
    </recommendedName>
</protein>
<dbReference type="InterPro" id="IPR050582">
    <property type="entry name" value="HAD-like_SerB"/>
</dbReference>
<name>A0A1G2BQ47_9BACT</name>
<comment type="cofactor">
    <cofactor evidence="1">
        <name>Mg(2+)</name>
        <dbReference type="ChEBI" id="CHEBI:18420"/>
    </cofactor>
</comment>
<dbReference type="InterPro" id="IPR036412">
    <property type="entry name" value="HAD-like_sf"/>
</dbReference>
<reference evidence="11 12" key="1">
    <citation type="journal article" date="2016" name="Nat. Commun.">
        <title>Thousands of microbial genomes shed light on interconnected biogeochemical processes in an aquifer system.</title>
        <authorList>
            <person name="Anantharaman K."/>
            <person name="Brown C.T."/>
            <person name="Hug L.A."/>
            <person name="Sharon I."/>
            <person name="Castelle C.J."/>
            <person name="Probst A.J."/>
            <person name="Thomas B.C."/>
            <person name="Singh A."/>
            <person name="Wilkins M.J."/>
            <person name="Karaoz U."/>
            <person name="Brodie E.L."/>
            <person name="Williams K.H."/>
            <person name="Hubbard S.S."/>
            <person name="Banfield J.F."/>
        </authorList>
    </citation>
    <scope>NUCLEOTIDE SEQUENCE [LARGE SCALE GENOMIC DNA]</scope>
</reference>
<evidence type="ECO:0000256" key="8">
    <source>
        <dbReference type="ARBA" id="ARBA00023299"/>
    </source>
</evidence>
<dbReference type="EC" id="3.1.3.3" evidence="3"/>
<keyword evidence="5" id="KW-0479">Metal-binding</keyword>
<evidence type="ECO:0000256" key="7">
    <source>
        <dbReference type="ARBA" id="ARBA00022842"/>
    </source>
</evidence>
<keyword evidence="7" id="KW-0460">Magnesium</keyword>
<evidence type="ECO:0000256" key="10">
    <source>
        <dbReference type="ARBA" id="ARBA00048523"/>
    </source>
</evidence>
<evidence type="ECO:0000256" key="4">
    <source>
        <dbReference type="ARBA" id="ARBA00022605"/>
    </source>
</evidence>
<evidence type="ECO:0000256" key="2">
    <source>
        <dbReference type="ARBA" id="ARBA00005135"/>
    </source>
</evidence>
<dbReference type="STRING" id="1798551.A3B30_00515"/>
<evidence type="ECO:0000313" key="12">
    <source>
        <dbReference type="Proteomes" id="UP000178248"/>
    </source>
</evidence>
<proteinExistence type="predicted"/>
<dbReference type="GO" id="GO:0005737">
    <property type="term" value="C:cytoplasm"/>
    <property type="evidence" value="ECO:0007669"/>
    <property type="project" value="TreeGrafter"/>
</dbReference>
<keyword evidence="4" id="KW-0028">Amino-acid biosynthesis</keyword>
<evidence type="ECO:0000256" key="1">
    <source>
        <dbReference type="ARBA" id="ARBA00001946"/>
    </source>
</evidence>
<evidence type="ECO:0000256" key="6">
    <source>
        <dbReference type="ARBA" id="ARBA00022801"/>
    </source>
</evidence>
<dbReference type="EMBL" id="MHKM01000048">
    <property type="protein sequence ID" value="OGY90327.1"/>
    <property type="molecule type" value="Genomic_DNA"/>
</dbReference>
<dbReference type="SUPFAM" id="SSF56784">
    <property type="entry name" value="HAD-like"/>
    <property type="match status" value="1"/>
</dbReference>
<dbReference type="Pfam" id="PF12710">
    <property type="entry name" value="HAD"/>
    <property type="match status" value="1"/>
</dbReference>
<evidence type="ECO:0000256" key="3">
    <source>
        <dbReference type="ARBA" id="ARBA00012640"/>
    </source>
</evidence>
<sequence>MKPAMARKKPIAVFDIDGTIFRSSLLIEFNALLVQKGIFPASATRTVEAVRQAWINRQGSYQAYIDTIVRLYLRDIKGTSVRRLRQITQQVIQEQKHKVYVFTRDLIRKLRKSHQLAIISFSPSEVVEEFRREYRFGIAQGIAYEHKKGKYTGRVMPGTVFDKKAILLELVERHGLSLKGSTGVGDTETDADFLHLVENPIAFNPNQKLYRIARREKWPIVVERKDVMYHL</sequence>
<keyword evidence="8" id="KW-0718">Serine biosynthesis</keyword>
<comment type="caution">
    <text evidence="11">The sequence shown here is derived from an EMBL/GenBank/DDBJ whole genome shotgun (WGS) entry which is preliminary data.</text>
</comment>
<gene>
    <name evidence="11" type="ORF">A3B30_00515</name>
</gene>